<dbReference type="Proteomes" id="UP001187192">
    <property type="component" value="Unassembled WGS sequence"/>
</dbReference>
<proteinExistence type="predicted"/>
<dbReference type="AlphaFoldDB" id="A0AA87ZC75"/>
<feature type="region of interest" description="Disordered" evidence="1">
    <location>
        <begin position="36"/>
        <end position="63"/>
    </location>
</feature>
<reference evidence="3" key="1">
    <citation type="submission" date="2023-07" db="EMBL/GenBank/DDBJ databases">
        <title>draft genome sequence of fig (Ficus carica).</title>
        <authorList>
            <person name="Takahashi T."/>
            <person name="Nishimura K."/>
        </authorList>
    </citation>
    <scope>NUCLEOTIDE SEQUENCE</scope>
</reference>
<evidence type="ECO:0000256" key="2">
    <source>
        <dbReference type="SAM" id="Phobius"/>
    </source>
</evidence>
<evidence type="ECO:0000313" key="3">
    <source>
        <dbReference type="EMBL" id="GMN31337.1"/>
    </source>
</evidence>
<accession>A0AA87ZC75</accession>
<keyword evidence="2" id="KW-1133">Transmembrane helix</keyword>
<feature type="compositionally biased region" description="Acidic residues" evidence="1">
    <location>
        <begin position="41"/>
        <end position="53"/>
    </location>
</feature>
<keyword evidence="4" id="KW-1185">Reference proteome</keyword>
<comment type="caution">
    <text evidence="3">The sequence shown here is derived from an EMBL/GenBank/DDBJ whole genome shotgun (WGS) entry which is preliminary data.</text>
</comment>
<organism evidence="3 4">
    <name type="scientific">Ficus carica</name>
    <name type="common">Common fig</name>
    <dbReference type="NCBI Taxonomy" id="3494"/>
    <lineage>
        <taxon>Eukaryota</taxon>
        <taxon>Viridiplantae</taxon>
        <taxon>Streptophyta</taxon>
        <taxon>Embryophyta</taxon>
        <taxon>Tracheophyta</taxon>
        <taxon>Spermatophyta</taxon>
        <taxon>Magnoliopsida</taxon>
        <taxon>eudicotyledons</taxon>
        <taxon>Gunneridae</taxon>
        <taxon>Pentapetalae</taxon>
        <taxon>rosids</taxon>
        <taxon>fabids</taxon>
        <taxon>Rosales</taxon>
        <taxon>Moraceae</taxon>
        <taxon>Ficeae</taxon>
        <taxon>Ficus</taxon>
    </lineage>
</organism>
<keyword evidence="2" id="KW-0812">Transmembrane</keyword>
<evidence type="ECO:0000313" key="4">
    <source>
        <dbReference type="Proteomes" id="UP001187192"/>
    </source>
</evidence>
<feature type="transmembrane region" description="Helical" evidence="2">
    <location>
        <begin position="222"/>
        <end position="240"/>
    </location>
</feature>
<keyword evidence="2" id="KW-0472">Membrane</keyword>
<name>A0AA87ZC75_FICCA</name>
<feature type="transmembrane region" description="Helical" evidence="2">
    <location>
        <begin position="196"/>
        <end position="216"/>
    </location>
</feature>
<protein>
    <submittedName>
        <fullName evidence="3">Uncharacterized protein</fullName>
    </submittedName>
</protein>
<gene>
    <name evidence="3" type="ORF">TIFTF001_044566</name>
</gene>
<sequence>MSDQQEKPPAMEKPADKLNTRRVTAFLLLQRLRWTGSGAENEQEAPDENDIEAQEMPTGPISTEKNKQILYEGQSSNSRSHSSFRRVDYRQQISKSLKVITATKDSQESIRQKFLKNQKSIGRAVKLTLDKQEMAKHTTSLALTIAMTILIVYQRDPKAMSRIMQVIVSLLSVGFVALLFGILFRKKFKSFAFRSTLLGLLLTLGALFVFFTYLLWPHSTAYITITSFLIIFLVLVMAFFHG</sequence>
<feature type="transmembrane region" description="Helical" evidence="2">
    <location>
        <begin position="159"/>
        <end position="184"/>
    </location>
</feature>
<evidence type="ECO:0000256" key="1">
    <source>
        <dbReference type="SAM" id="MobiDB-lite"/>
    </source>
</evidence>
<dbReference type="EMBL" id="BTGU01003378">
    <property type="protein sequence ID" value="GMN31337.1"/>
    <property type="molecule type" value="Genomic_DNA"/>
</dbReference>